<dbReference type="EMBL" id="WUWG01000002">
    <property type="protein sequence ID" value="MXU65007.1"/>
    <property type="molecule type" value="Genomic_DNA"/>
</dbReference>
<keyword evidence="2" id="KW-1185">Reference proteome</keyword>
<sequence length="158" mass="17647">MRQSAQGQPIILISPEFPEEAASKLLAADIRMVLLSDFLDDLETDEPCILAEHRRDGPELVIYHDSGKVEWRGRSIVFTHQTFPAFLRMVKRLKTNDPIAPGPVVEDTTGRAASDLVREMRAKVTSAGFSDNEAKSFIKTHHARGYSVTVPLDKIAFE</sequence>
<evidence type="ECO:0000313" key="1">
    <source>
        <dbReference type="EMBL" id="MXU65007.1"/>
    </source>
</evidence>
<dbReference type="AlphaFoldDB" id="A0A6B0TKK3"/>
<evidence type="ECO:0000313" key="2">
    <source>
        <dbReference type="Proteomes" id="UP000436016"/>
    </source>
</evidence>
<comment type="caution">
    <text evidence="1">The sequence shown here is derived from an EMBL/GenBank/DDBJ whole genome shotgun (WGS) entry which is preliminary data.</text>
</comment>
<proteinExistence type="predicted"/>
<organism evidence="1 2">
    <name type="scientific">Oceanomicrobium pacificus</name>
    <dbReference type="NCBI Taxonomy" id="2692916"/>
    <lineage>
        <taxon>Bacteria</taxon>
        <taxon>Pseudomonadati</taxon>
        <taxon>Pseudomonadota</taxon>
        <taxon>Alphaproteobacteria</taxon>
        <taxon>Rhodobacterales</taxon>
        <taxon>Paracoccaceae</taxon>
        <taxon>Oceanomicrobium</taxon>
    </lineage>
</organism>
<reference evidence="1 2" key="1">
    <citation type="submission" date="2019-12" db="EMBL/GenBank/DDBJ databases">
        <title>Strain KN286 was isolated from seawater, which was collected from Caroline Seamount in the tropical western Pacific.</title>
        <authorList>
            <person name="Wang Q."/>
        </authorList>
    </citation>
    <scope>NUCLEOTIDE SEQUENCE [LARGE SCALE GENOMIC DNA]</scope>
    <source>
        <strain evidence="1 2">KN286</strain>
    </source>
</reference>
<accession>A0A6B0TKK3</accession>
<dbReference type="RefSeq" id="WP_160853089.1">
    <property type="nucleotide sequence ID" value="NZ_WUWG01000002.1"/>
</dbReference>
<name>A0A6B0TKK3_9RHOB</name>
<gene>
    <name evidence="1" type="ORF">GSH16_06085</name>
</gene>
<protein>
    <submittedName>
        <fullName evidence="1">Uncharacterized protein</fullName>
    </submittedName>
</protein>
<dbReference type="Proteomes" id="UP000436016">
    <property type="component" value="Unassembled WGS sequence"/>
</dbReference>